<feature type="region of interest" description="Disordered" evidence="1">
    <location>
        <begin position="121"/>
        <end position="156"/>
    </location>
</feature>
<reference evidence="3 4" key="1">
    <citation type="submission" date="2018-03" db="EMBL/GenBank/DDBJ databases">
        <authorList>
            <person name="Guldener U."/>
        </authorList>
    </citation>
    <scope>NUCLEOTIDE SEQUENCE [LARGE SCALE GENOMIC DNA]</scope>
    <source>
        <strain evidence="3 4">NBRC100155</strain>
    </source>
</reference>
<keyword evidence="4" id="KW-1185">Reference proteome</keyword>
<dbReference type="OrthoDB" id="2555434at2759"/>
<feature type="transmembrane region" description="Helical" evidence="2">
    <location>
        <begin position="174"/>
        <end position="194"/>
    </location>
</feature>
<dbReference type="PANTHER" id="PTHR38646">
    <property type="entry name" value="YALI0F00814P"/>
    <property type="match status" value="1"/>
</dbReference>
<evidence type="ECO:0008006" key="5">
    <source>
        <dbReference type="Google" id="ProtNLM"/>
    </source>
</evidence>
<evidence type="ECO:0000256" key="1">
    <source>
        <dbReference type="SAM" id="MobiDB-lite"/>
    </source>
</evidence>
<evidence type="ECO:0000256" key="2">
    <source>
        <dbReference type="SAM" id="Phobius"/>
    </source>
</evidence>
<keyword evidence="2" id="KW-0472">Membrane</keyword>
<feature type="transmembrane region" description="Helical" evidence="2">
    <location>
        <begin position="82"/>
        <end position="102"/>
    </location>
</feature>
<dbReference type="PANTHER" id="PTHR38646:SF1">
    <property type="entry name" value="DUF202 DOMAIN-CONTAINING PROTEIN"/>
    <property type="match status" value="1"/>
</dbReference>
<keyword evidence="2" id="KW-0812">Transmembrane</keyword>
<dbReference type="EMBL" id="OOIN01000017">
    <property type="protein sequence ID" value="SPO27397.1"/>
    <property type="molecule type" value="Genomic_DNA"/>
</dbReference>
<evidence type="ECO:0000313" key="3">
    <source>
        <dbReference type="EMBL" id="SPO27397.1"/>
    </source>
</evidence>
<protein>
    <recommendedName>
        <fullName evidence="5">DUF202 domain-containing protein</fullName>
    </recommendedName>
</protein>
<organism evidence="3 4">
    <name type="scientific">Ustilago trichophora</name>
    <dbReference type="NCBI Taxonomy" id="86804"/>
    <lineage>
        <taxon>Eukaryota</taxon>
        <taxon>Fungi</taxon>
        <taxon>Dikarya</taxon>
        <taxon>Basidiomycota</taxon>
        <taxon>Ustilaginomycotina</taxon>
        <taxon>Ustilaginomycetes</taxon>
        <taxon>Ustilaginales</taxon>
        <taxon>Ustilaginaceae</taxon>
        <taxon>Ustilago</taxon>
    </lineage>
</organism>
<accession>A0A5C3ECN8</accession>
<proteinExistence type="predicted"/>
<dbReference type="Proteomes" id="UP000324022">
    <property type="component" value="Unassembled WGS sequence"/>
</dbReference>
<keyword evidence="2" id="KW-1133">Transmembrane helix</keyword>
<evidence type="ECO:0000313" key="4">
    <source>
        <dbReference type="Proteomes" id="UP000324022"/>
    </source>
</evidence>
<name>A0A5C3ECN8_9BASI</name>
<sequence length="196" mass="21242">MGKVGSGFSMARIRNGNRLEVMATPETGVIPPRANVIKLSQRDLLDYRAVQRTFDGAYARTALGQLCYAIVILRLFQPKFFYIGLVYAVLGMGFIPVAIFRYRMAVSNAERVVAMEVVEPQQPSQDLAQPSPKTQSDQTQHLSQPGDADPSPVNHTPAPVGTVLRESFVTAGSVVAAATAFVGLVEIALLVLILRV</sequence>
<feature type="compositionally biased region" description="Polar residues" evidence="1">
    <location>
        <begin position="121"/>
        <end position="143"/>
    </location>
</feature>
<gene>
    <name evidence="3" type="ORF">UTRI_10514</name>
</gene>
<dbReference type="AlphaFoldDB" id="A0A5C3ECN8"/>